<dbReference type="EMBL" id="JAKOGI010003329">
    <property type="protein sequence ID" value="KAJ8420584.1"/>
    <property type="molecule type" value="Genomic_DNA"/>
</dbReference>
<comment type="caution">
    <text evidence="2">The sequence shown here is derived from an EMBL/GenBank/DDBJ whole genome shotgun (WGS) entry which is preliminary data.</text>
</comment>
<sequence>MTSSSLALVRTMAYHRVTRKEGKENSQRVEETDHATCSKKNILIFCDLCIELVDKSKGKNGGTISKRICCKDIVPEFQKKTNLSWSREQLKHKCDGLKEDAKLKQFRHKGIEPGLRVYIPSQPHTENTINQPFNFENNDTSTLGPRVSAWQDIWHDNSPISTPPPVSQGVDGGGNRKSKRKLEKCKDQWS</sequence>
<name>A0A9Q1GJG3_9CARY</name>
<reference evidence="2" key="1">
    <citation type="submission" date="2022-04" db="EMBL/GenBank/DDBJ databases">
        <title>Carnegiea gigantea Genome sequencing and assembly v2.</title>
        <authorList>
            <person name="Copetti D."/>
            <person name="Sanderson M.J."/>
            <person name="Burquez A."/>
            <person name="Wojciechowski M.F."/>
        </authorList>
    </citation>
    <scope>NUCLEOTIDE SEQUENCE</scope>
    <source>
        <strain evidence="2">SGP5-SGP5p</strain>
        <tissue evidence="2">Aerial part</tissue>
    </source>
</reference>
<dbReference type="AlphaFoldDB" id="A0A9Q1GJG3"/>
<keyword evidence="3" id="KW-1185">Reference proteome</keyword>
<feature type="region of interest" description="Disordered" evidence="1">
    <location>
        <begin position="154"/>
        <end position="190"/>
    </location>
</feature>
<protein>
    <submittedName>
        <fullName evidence="2">Uncharacterized protein</fullName>
    </submittedName>
</protein>
<proteinExistence type="predicted"/>
<organism evidence="2 3">
    <name type="scientific">Carnegiea gigantea</name>
    <dbReference type="NCBI Taxonomy" id="171969"/>
    <lineage>
        <taxon>Eukaryota</taxon>
        <taxon>Viridiplantae</taxon>
        <taxon>Streptophyta</taxon>
        <taxon>Embryophyta</taxon>
        <taxon>Tracheophyta</taxon>
        <taxon>Spermatophyta</taxon>
        <taxon>Magnoliopsida</taxon>
        <taxon>eudicotyledons</taxon>
        <taxon>Gunneridae</taxon>
        <taxon>Pentapetalae</taxon>
        <taxon>Caryophyllales</taxon>
        <taxon>Cactineae</taxon>
        <taxon>Cactaceae</taxon>
        <taxon>Cactoideae</taxon>
        <taxon>Echinocereeae</taxon>
        <taxon>Carnegiea</taxon>
    </lineage>
</organism>
<evidence type="ECO:0000313" key="2">
    <source>
        <dbReference type="EMBL" id="KAJ8420584.1"/>
    </source>
</evidence>
<gene>
    <name evidence="2" type="ORF">Cgig2_033074</name>
</gene>
<evidence type="ECO:0000313" key="3">
    <source>
        <dbReference type="Proteomes" id="UP001153076"/>
    </source>
</evidence>
<accession>A0A9Q1GJG3</accession>
<dbReference type="Proteomes" id="UP001153076">
    <property type="component" value="Unassembled WGS sequence"/>
</dbReference>
<evidence type="ECO:0000256" key="1">
    <source>
        <dbReference type="SAM" id="MobiDB-lite"/>
    </source>
</evidence>